<evidence type="ECO:0000256" key="2">
    <source>
        <dbReference type="PIRSR" id="PIRSR006232-1"/>
    </source>
</evidence>
<evidence type="ECO:0000256" key="1">
    <source>
        <dbReference type="ARBA" id="ARBA00008416"/>
    </source>
</evidence>
<feature type="binding site" evidence="2">
    <location>
        <position position="103"/>
    </location>
    <ligand>
        <name>Fe cation</name>
        <dbReference type="ChEBI" id="CHEBI:24875"/>
    </ligand>
</feature>
<dbReference type="PIRSF" id="PIRSF006232">
    <property type="entry name" value="Pirin"/>
    <property type="match status" value="1"/>
</dbReference>
<dbReference type="CDD" id="cd02247">
    <property type="entry name" value="cupin_pirin_C"/>
    <property type="match status" value="1"/>
</dbReference>
<accession>A0A3M9MIR7</accession>
<dbReference type="Proteomes" id="UP000271678">
    <property type="component" value="Unassembled WGS sequence"/>
</dbReference>
<evidence type="ECO:0000256" key="3">
    <source>
        <dbReference type="RuleBase" id="RU003457"/>
    </source>
</evidence>
<dbReference type="InterPro" id="IPR011051">
    <property type="entry name" value="RmlC_Cupin_sf"/>
</dbReference>
<feature type="domain" description="Pirin C-terminal" evidence="5">
    <location>
        <begin position="175"/>
        <end position="279"/>
    </location>
</feature>
<dbReference type="Pfam" id="PF02678">
    <property type="entry name" value="Pirin"/>
    <property type="match status" value="1"/>
</dbReference>
<proteinExistence type="inferred from homology"/>
<evidence type="ECO:0000259" key="4">
    <source>
        <dbReference type="Pfam" id="PF02678"/>
    </source>
</evidence>
<gene>
    <name evidence="6" type="ORF">EFY87_02310</name>
</gene>
<dbReference type="CDD" id="cd02909">
    <property type="entry name" value="cupin_pirin_N"/>
    <property type="match status" value="1"/>
</dbReference>
<evidence type="ECO:0000313" key="7">
    <source>
        <dbReference type="Proteomes" id="UP000271678"/>
    </source>
</evidence>
<feature type="binding site" evidence="2">
    <location>
        <position position="105"/>
    </location>
    <ligand>
        <name>Fe cation</name>
        <dbReference type="ChEBI" id="CHEBI:24875"/>
    </ligand>
</feature>
<protein>
    <submittedName>
        <fullName evidence="6">Pirin family protein</fullName>
    </submittedName>
</protein>
<dbReference type="InterPro" id="IPR012093">
    <property type="entry name" value="Pirin"/>
</dbReference>
<dbReference type="Pfam" id="PF05726">
    <property type="entry name" value="Pirin_C"/>
    <property type="match status" value="1"/>
</dbReference>
<sequence>MVYGVTTLDRLEPREVPLGGVRAIQVRRTLPHRDRTTIGAWCFVDHFGPTTTPMDVAPHPHCGLQTVTWIFDGEVEHRDSAGNVQLIRPGEVNLMTAGHGISHSEVSRGETVHGIQLWVAQPNAGRDGVAGFDHFVTPVTELPVMSGTATARVFVGALEGVSSPVRTFSPLVGAELQLSPGTALDLAVDRTFEHGVLLDSGALTIAPGDAMEEEALALQPAELGIIEAGREHIRFMSSDEPVRAVLIGGAPLHEELMMWWNFVARTYEEIVAARDEWQADSGRFGQVEGYDGAVARIPAPELPPVRLKPRRNRH</sequence>
<dbReference type="AlphaFoldDB" id="A0A3M9MIR7"/>
<dbReference type="SUPFAM" id="SSF51182">
    <property type="entry name" value="RmlC-like cupins"/>
    <property type="match status" value="1"/>
</dbReference>
<feature type="binding site" evidence="2">
    <location>
        <position position="61"/>
    </location>
    <ligand>
        <name>Fe cation</name>
        <dbReference type="ChEBI" id="CHEBI:24875"/>
    </ligand>
</feature>
<evidence type="ECO:0000259" key="5">
    <source>
        <dbReference type="Pfam" id="PF05726"/>
    </source>
</evidence>
<organism evidence="6 7">
    <name type="scientific">Flexivirga caeni</name>
    <dbReference type="NCBI Taxonomy" id="2294115"/>
    <lineage>
        <taxon>Bacteria</taxon>
        <taxon>Bacillati</taxon>
        <taxon>Actinomycetota</taxon>
        <taxon>Actinomycetes</taxon>
        <taxon>Micrococcales</taxon>
        <taxon>Dermacoccaceae</taxon>
        <taxon>Flexivirga</taxon>
    </lineage>
</organism>
<comment type="similarity">
    <text evidence="1 3">Belongs to the pirin family.</text>
</comment>
<reference evidence="6 7" key="1">
    <citation type="submission" date="2018-11" db="EMBL/GenBank/DDBJ databases">
        <title>Draft genome of Simplicispira Flexivirga sp. BO-16.</title>
        <authorList>
            <person name="Im W.T."/>
        </authorList>
    </citation>
    <scope>NUCLEOTIDE SEQUENCE [LARGE SCALE GENOMIC DNA]</scope>
    <source>
        <strain evidence="6 7">BO-16</strain>
    </source>
</reference>
<keyword evidence="7" id="KW-1185">Reference proteome</keyword>
<feature type="binding site" evidence="2">
    <location>
        <position position="59"/>
    </location>
    <ligand>
        <name>Fe cation</name>
        <dbReference type="ChEBI" id="CHEBI:24875"/>
    </ligand>
</feature>
<dbReference type="GO" id="GO:0046872">
    <property type="term" value="F:metal ion binding"/>
    <property type="evidence" value="ECO:0007669"/>
    <property type="project" value="UniProtKB-KW"/>
</dbReference>
<comment type="cofactor">
    <cofactor evidence="2">
        <name>Fe cation</name>
        <dbReference type="ChEBI" id="CHEBI:24875"/>
    </cofactor>
    <text evidence="2">Binds 1 Fe cation per subunit.</text>
</comment>
<dbReference type="InterPro" id="IPR003829">
    <property type="entry name" value="Pirin_N_dom"/>
</dbReference>
<dbReference type="Gene3D" id="2.60.120.10">
    <property type="entry name" value="Jelly Rolls"/>
    <property type="match status" value="2"/>
</dbReference>
<keyword evidence="2" id="KW-0479">Metal-binding</keyword>
<dbReference type="PANTHER" id="PTHR13903">
    <property type="entry name" value="PIRIN-RELATED"/>
    <property type="match status" value="1"/>
</dbReference>
<keyword evidence="2" id="KW-0408">Iron</keyword>
<dbReference type="InterPro" id="IPR008778">
    <property type="entry name" value="Pirin_C_dom"/>
</dbReference>
<dbReference type="OrthoDB" id="9780903at2"/>
<feature type="domain" description="Pirin N-terminal" evidence="4">
    <location>
        <begin position="25"/>
        <end position="119"/>
    </location>
</feature>
<comment type="caution">
    <text evidence="6">The sequence shown here is derived from an EMBL/GenBank/DDBJ whole genome shotgun (WGS) entry which is preliminary data.</text>
</comment>
<name>A0A3M9MIR7_9MICO</name>
<evidence type="ECO:0000313" key="6">
    <source>
        <dbReference type="EMBL" id="RNI25469.1"/>
    </source>
</evidence>
<dbReference type="EMBL" id="RJJQ01000001">
    <property type="protein sequence ID" value="RNI25469.1"/>
    <property type="molecule type" value="Genomic_DNA"/>
</dbReference>
<dbReference type="PANTHER" id="PTHR13903:SF8">
    <property type="entry name" value="PIRIN"/>
    <property type="match status" value="1"/>
</dbReference>
<dbReference type="InterPro" id="IPR014710">
    <property type="entry name" value="RmlC-like_jellyroll"/>
</dbReference>